<keyword evidence="3 10" id="KW-0812">Transmembrane</keyword>
<feature type="transmembrane region" description="Helical" evidence="10">
    <location>
        <begin position="242"/>
        <end position="261"/>
    </location>
</feature>
<keyword evidence="5" id="KW-0297">G-protein coupled receptor</keyword>
<evidence type="ECO:0000256" key="6">
    <source>
        <dbReference type="ARBA" id="ARBA00023136"/>
    </source>
</evidence>
<dbReference type="InterPro" id="IPR017452">
    <property type="entry name" value="GPCR_Rhodpsn_7TM"/>
</dbReference>
<evidence type="ECO:0000256" key="4">
    <source>
        <dbReference type="ARBA" id="ARBA00022989"/>
    </source>
</evidence>
<name>A0ABM1S163_LIMPO</name>
<evidence type="ECO:0000313" key="15">
    <source>
        <dbReference type="RefSeq" id="XP_022237368.1"/>
    </source>
</evidence>
<evidence type="ECO:0000256" key="8">
    <source>
        <dbReference type="ARBA" id="ARBA00023224"/>
    </source>
</evidence>
<dbReference type="InterPro" id="IPR050125">
    <property type="entry name" value="GPCR_opsins"/>
</dbReference>
<dbReference type="RefSeq" id="XP_013794094.1">
    <property type="nucleotide sequence ID" value="XM_013938640.2"/>
</dbReference>
<feature type="transmembrane region" description="Helical" evidence="10">
    <location>
        <begin position="40"/>
        <end position="63"/>
    </location>
</feature>
<evidence type="ECO:0000313" key="13">
    <source>
        <dbReference type="RefSeq" id="XP_013794094.1"/>
    </source>
</evidence>
<keyword evidence="12" id="KW-1185">Reference proteome</keyword>
<feature type="transmembrane region" description="Helical" evidence="10">
    <location>
        <begin position="75"/>
        <end position="100"/>
    </location>
</feature>
<evidence type="ECO:0000256" key="3">
    <source>
        <dbReference type="ARBA" id="ARBA00022692"/>
    </source>
</evidence>
<proteinExistence type="inferred from homology"/>
<evidence type="ECO:0000256" key="5">
    <source>
        <dbReference type="ARBA" id="ARBA00023040"/>
    </source>
</evidence>
<dbReference type="PANTHER" id="PTHR24240">
    <property type="entry name" value="OPSIN"/>
    <property type="match status" value="1"/>
</dbReference>
<evidence type="ECO:0000256" key="10">
    <source>
        <dbReference type="SAM" id="Phobius"/>
    </source>
</evidence>
<dbReference type="RefSeq" id="XP_022237367.1">
    <property type="nucleotide sequence ID" value="XM_022381659.1"/>
</dbReference>
<feature type="transmembrane region" description="Helical" evidence="10">
    <location>
        <begin position="112"/>
        <end position="132"/>
    </location>
</feature>
<keyword evidence="9" id="KW-0716">Sensory transduction</keyword>
<comment type="similarity">
    <text evidence="2">Belongs to the G-protein coupled receptor 1 family.</text>
</comment>
<dbReference type="GeneID" id="106478127"/>
<evidence type="ECO:0000259" key="11">
    <source>
        <dbReference type="PROSITE" id="PS50262"/>
    </source>
</evidence>
<dbReference type="PROSITE" id="PS50262">
    <property type="entry name" value="G_PROTEIN_RECEP_F1_2"/>
    <property type="match status" value="1"/>
</dbReference>
<feature type="domain" description="G-protein coupled receptors family 1 profile" evidence="11">
    <location>
        <begin position="53"/>
        <end position="291"/>
    </location>
</feature>
<dbReference type="CDD" id="cd00637">
    <property type="entry name" value="7tm_classA_rhodopsin-like"/>
    <property type="match status" value="1"/>
</dbReference>
<keyword evidence="4 10" id="KW-1133">Transmembrane helix</keyword>
<organism evidence="12 15">
    <name type="scientific">Limulus polyphemus</name>
    <name type="common">Atlantic horseshoe crab</name>
    <dbReference type="NCBI Taxonomy" id="6850"/>
    <lineage>
        <taxon>Eukaryota</taxon>
        <taxon>Metazoa</taxon>
        <taxon>Ecdysozoa</taxon>
        <taxon>Arthropoda</taxon>
        <taxon>Chelicerata</taxon>
        <taxon>Merostomata</taxon>
        <taxon>Xiphosura</taxon>
        <taxon>Limulidae</taxon>
        <taxon>Limulus</taxon>
    </lineage>
</organism>
<dbReference type="RefSeq" id="XP_022237368.1">
    <property type="nucleotide sequence ID" value="XM_022381660.1"/>
</dbReference>
<dbReference type="PRINTS" id="PR00237">
    <property type="entry name" value="GPCRRHODOPSN"/>
</dbReference>
<evidence type="ECO:0000313" key="12">
    <source>
        <dbReference type="Proteomes" id="UP000694941"/>
    </source>
</evidence>
<feature type="transmembrane region" description="Helical" evidence="10">
    <location>
        <begin position="190"/>
        <end position="211"/>
    </location>
</feature>
<dbReference type="SUPFAM" id="SSF81321">
    <property type="entry name" value="Family A G protein-coupled receptor-like"/>
    <property type="match status" value="1"/>
</dbReference>
<evidence type="ECO:0000256" key="2">
    <source>
        <dbReference type="ARBA" id="ARBA00010663"/>
    </source>
</evidence>
<keyword evidence="7" id="KW-0675">Receptor</keyword>
<accession>A0ABM1S163</accession>
<evidence type="ECO:0000313" key="14">
    <source>
        <dbReference type="RefSeq" id="XP_022237367.1"/>
    </source>
</evidence>
<dbReference type="Pfam" id="PF00001">
    <property type="entry name" value="7tm_1"/>
    <property type="match status" value="1"/>
</dbReference>
<gene>
    <name evidence="13 14 15" type="primary">LOC106478127</name>
</gene>
<dbReference type="Gene3D" id="1.20.1070.10">
    <property type="entry name" value="Rhodopsin 7-helix transmembrane proteins"/>
    <property type="match status" value="1"/>
</dbReference>
<protein>
    <submittedName>
        <fullName evidence="13 14">Uncharacterized protein LOC106478127</fullName>
    </submittedName>
</protein>
<evidence type="ECO:0000256" key="9">
    <source>
        <dbReference type="ARBA" id="ARBA00023305"/>
    </source>
</evidence>
<dbReference type="Proteomes" id="UP000694941">
    <property type="component" value="Unplaced"/>
</dbReference>
<keyword evidence="6 10" id="KW-0472">Membrane</keyword>
<comment type="subcellular location">
    <subcellularLocation>
        <location evidence="1">Membrane</location>
        <topology evidence="1">Multi-pass membrane protein</topology>
    </subcellularLocation>
</comment>
<feature type="transmembrane region" description="Helical" evidence="10">
    <location>
        <begin position="153"/>
        <end position="175"/>
    </location>
</feature>
<keyword evidence="9" id="KW-0844">Vision</keyword>
<dbReference type="InterPro" id="IPR000276">
    <property type="entry name" value="GPCR_Rhodpsn"/>
</dbReference>
<sequence>MESSSYKSQSDDLASNGNISNYNSTKIEYVKSRNNEVGPLILYGIFSVFGTTINIFEISSLVVQETLCKRGNILLVNQALANLLISALLFPVMCVAILAGLQKEDFVCQWEWHTALVCFLVTVMNYLCISVENYLRTCRKENHFYDTCCGVQLLLSLILGTWAAAVSCVTTLVILQKGPNLCQKTFENSTMLFVFFVPVFLTCAVFAKAVYEQRSITHSLSQQNSLGSRDETLQRHLLNSNVIAFTLFLCFWLPFLISLTLHSTTAIPSVTTIHQLFTLAQIYSCVCGMMYAFTHDSFRQGYMYLIRYLCCKTRGELSKIMTSENKRGAVRVHIGMETRVGDRSRKFSRISSALSHYETNNTKCEEFL</sequence>
<feature type="transmembrane region" description="Helical" evidence="10">
    <location>
        <begin position="273"/>
        <end position="293"/>
    </location>
</feature>
<evidence type="ECO:0000256" key="7">
    <source>
        <dbReference type="ARBA" id="ARBA00023170"/>
    </source>
</evidence>
<keyword evidence="8" id="KW-0807">Transducer</keyword>
<evidence type="ECO:0000256" key="1">
    <source>
        <dbReference type="ARBA" id="ARBA00004141"/>
    </source>
</evidence>
<reference evidence="13 14" key="1">
    <citation type="submission" date="2025-05" db="UniProtKB">
        <authorList>
            <consortium name="RefSeq"/>
        </authorList>
    </citation>
    <scope>IDENTIFICATION</scope>
    <source>
        <tissue evidence="13 14">Muscle</tissue>
    </source>
</reference>